<organism evidence="2 3">
    <name type="scientific">Candidatus Viridilinea halotolerans</name>
    <dbReference type="NCBI Taxonomy" id="2491704"/>
    <lineage>
        <taxon>Bacteria</taxon>
        <taxon>Bacillati</taxon>
        <taxon>Chloroflexota</taxon>
        <taxon>Chloroflexia</taxon>
        <taxon>Chloroflexales</taxon>
        <taxon>Chloroflexineae</taxon>
        <taxon>Oscillochloridaceae</taxon>
        <taxon>Candidatus Viridilinea</taxon>
    </lineage>
</organism>
<proteinExistence type="predicted"/>
<evidence type="ECO:0000313" key="3">
    <source>
        <dbReference type="Proteomes" id="UP000280307"/>
    </source>
</evidence>
<evidence type="ECO:0000256" key="1">
    <source>
        <dbReference type="SAM" id="MobiDB-lite"/>
    </source>
</evidence>
<reference evidence="2 3" key="1">
    <citation type="submission" date="2018-12" db="EMBL/GenBank/DDBJ databases">
        <title>Genome Sequence of Candidatus Viridilinea halotolerans isolated from saline sulfide-rich spring.</title>
        <authorList>
            <person name="Grouzdev D.S."/>
            <person name="Burganskaya E.I."/>
            <person name="Krutkina M.S."/>
            <person name="Sukhacheva M.V."/>
            <person name="Gorlenko V.M."/>
        </authorList>
    </citation>
    <scope>NUCLEOTIDE SEQUENCE [LARGE SCALE GENOMIC DNA]</scope>
    <source>
        <strain evidence="2">Chok-6</strain>
    </source>
</reference>
<dbReference type="EMBL" id="RSAS01000818">
    <property type="protein sequence ID" value="RRR66958.1"/>
    <property type="molecule type" value="Genomic_DNA"/>
</dbReference>
<name>A0A426TSF7_9CHLR</name>
<gene>
    <name evidence="2" type="ORF">EI684_19780</name>
</gene>
<feature type="region of interest" description="Disordered" evidence="1">
    <location>
        <begin position="88"/>
        <end position="107"/>
    </location>
</feature>
<protein>
    <submittedName>
        <fullName evidence="2">Uncharacterized protein</fullName>
    </submittedName>
</protein>
<dbReference type="Proteomes" id="UP000280307">
    <property type="component" value="Unassembled WGS sequence"/>
</dbReference>
<accession>A0A426TSF7</accession>
<feature type="compositionally biased region" description="Low complexity" evidence="1">
    <location>
        <begin position="88"/>
        <end position="100"/>
    </location>
</feature>
<evidence type="ECO:0000313" key="2">
    <source>
        <dbReference type="EMBL" id="RRR66958.1"/>
    </source>
</evidence>
<dbReference type="AlphaFoldDB" id="A0A426TSF7"/>
<sequence>MTNPQKVTTSATDVFDAAEAFGANLARVGTMMVTWPLFVLPEEPRKEAIQATNSLFDSVGKLHLGVVKVVFRGVSNVTSEINRVITEAGSGSSSSKTTAKVPIEAQR</sequence>
<comment type="caution">
    <text evidence="2">The sequence shown here is derived from an EMBL/GenBank/DDBJ whole genome shotgun (WGS) entry which is preliminary data.</text>
</comment>